<dbReference type="InterPro" id="IPR036771">
    <property type="entry name" value="ATPsynth_dsu/esu_N"/>
</dbReference>
<dbReference type="SUPFAM" id="SSF51344">
    <property type="entry name" value="Epsilon subunit of F1F0-ATP synthase N-terminal domain"/>
    <property type="match status" value="1"/>
</dbReference>
<organism evidence="11 12">
    <name type="scientific">Babesia divergens</name>
    <dbReference type="NCBI Taxonomy" id="32595"/>
    <lineage>
        <taxon>Eukaryota</taxon>
        <taxon>Sar</taxon>
        <taxon>Alveolata</taxon>
        <taxon>Apicomplexa</taxon>
        <taxon>Aconoidasida</taxon>
        <taxon>Piroplasmida</taxon>
        <taxon>Babesiidae</taxon>
        <taxon>Babesia</taxon>
    </lineage>
</organism>
<comment type="similarity">
    <text evidence="2">Belongs to the ATPase epsilon chain family.</text>
</comment>
<keyword evidence="7" id="KW-0406">Ion transport</keyword>
<evidence type="ECO:0000313" key="12">
    <source>
        <dbReference type="Proteomes" id="UP001195914"/>
    </source>
</evidence>
<evidence type="ECO:0000256" key="1">
    <source>
        <dbReference type="ARBA" id="ARBA00004273"/>
    </source>
</evidence>
<keyword evidence="9" id="KW-0472">Membrane</keyword>
<feature type="domain" description="ATP synthase F1 complex delta/epsilon subunit N-terminal" evidence="10">
    <location>
        <begin position="23"/>
        <end position="92"/>
    </location>
</feature>
<evidence type="ECO:0000256" key="9">
    <source>
        <dbReference type="ARBA" id="ARBA00023136"/>
    </source>
</evidence>
<keyword evidence="6" id="KW-0809">Transit peptide</keyword>
<dbReference type="InterPro" id="IPR020546">
    <property type="entry name" value="ATP_synth_F1_dsu/esu_N"/>
</dbReference>
<evidence type="ECO:0000256" key="5">
    <source>
        <dbReference type="ARBA" id="ARBA00022792"/>
    </source>
</evidence>
<dbReference type="Proteomes" id="UP001195914">
    <property type="component" value="Unassembled WGS sequence"/>
</dbReference>
<keyword evidence="12" id="KW-1185">Reference proteome</keyword>
<gene>
    <name evidence="11" type="ORF">X943_003601</name>
</gene>
<proteinExistence type="inferred from homology"/>
<dbReference type="GO" id="GO:0045259">
    <property type="term" value="C:proton-transporting ATP synthase complex"/>
    <property type="evidence" value="ECO:0007669"/>
    <property type="project" value="InterPro"/>
</dbReference>
<evidence type="ECO:0000256" key="4">
    <source>
        <dbReference type="ARBA" id="ARBA00022781"/>
    </source>
</evidence>
<dbReference type="Gene3D" id="2.60.15.10">
    <property type="entry name" value="F0F1 ATP synthase delta/epsilon subunit, N-terminal"/>
    <property type="match status" value="1"/>
</dbReference>
<dbReference type="HAMAP" id="MF_00530">
    <property type="entry name" value="ATP_synth_epsil_bac"/>
    <property type="match status" value="1"/>
</dbReference>
<dbReference type="PANTHER" id="PTHR13822:SF7">
    <property type="entry name" value="ATP SYNTHASE SUBUNIT DELTA, MITOCHONDRIAL"/>
    <property type="match status" value="1"/>
</dbReference>
<keyword evidence="4" id="KW-0375">Hydrogen ion transport</keyword>
<dbReference type="GO" id="GO:0005743">
    <property type="term" value="C:mitochondrial inner membrane"/>
    <property type="evidence" value="ECO:0007669"/>
    <property type="project" value="UniProtKB-SubCell"/>
</dbReference>
<evidence type="ECO:0000259" key="10">
    <source>
        <dbReference type="Pfam" id="PF02823"/>
    </source>
</evidence>
<dbReference type="PANTHER" id="PTHR13822">
    <property type="entry name" value="ATP SYNTHASE DELTA/EPSILON CHAIN"/>
    <property type="match status" value="1"/>
</dbReference>
<sequence>MVVQFSRILRHAATGTGHRNLIFSLMTPHTTLISRKVVKQATLPGSEGYFTITKGHSAMLTSLKPGVVSVVCGETGEVSKYFLSAGFFKISNVDGDSVAEVSSVEAVPLEHLDKERTTQVLQELLSEAQGSTDPWTKAKAVLGQELCASILKAI</sequence>
<keyword evidence="5" id="KW-0999">Mitochondrion inner membrane</keyword>
<evidence type="ECO:0000256" key="2">
    <source>
        <dbReference type="ARBA" id="ARBA00005712"/>
    </source>
</evidence>
<protein>
    <submittedName>
        <fullName evidence="11">ATP synthase, Delta/Epsilon chain, beta-sandwich domain containing protein</fullName>
    </submittedName>
</protein>
<dbReference type="GO" id="GO:0046933">
    <property type="term" value="F:proton-transporting ATP synthase activity, rotational mechanism"/>
    <property type="evidence" value="ECO:0007669"/>
    <property type="project" value="InterPro"/>
</dbReference>
<dbReference type="EMBL" id="JAHBMH010000073">
    <property type="protein sequence ID" value="KAK1933425.1"/>
    <property type="molecule type" value="Genomic_DNA"/>
</dbReference>
<evidence type="ECO:0000256" key="8">
    <source>
        <dbReference type="ARBA" id="ARBA00023128"/>
    </source>
</evidence>
<reference evidence="11" key="1">
    <citation type="journal article" date="2014" name="Nucleic Acids Res.">
        <title>The evolutionary dynamics of variant antigen genes in Babesia reveal a history of genomic innovation underlying host-parasite interaction.</title>
        <authorList>
            <person name="Jackson A.P."/>
            <person name="Otto T.D."/>
            <person name="Darby A."/>
            <person name="Ramaprasad A."/>
            <person name="Xia D."/>
            <person name="Echaide I.E."/>
            <person name="Farber M."/>
            <person name="Gahlot S."/>
            <person name="Gamble J."/>
            <person name="Gupta D."/>
            <person name="Gupta Y."/>
            <person name="Jackson L."/>
            <person name="Malandrin L."/>
            <person name="Malas T.B."/>
            <person name="Moussa E."/>
            <person name="Nair M."/>
            <person name="Reid A.J."/>
            <person name="Sanders M."/>
            <person name="Sharma J."/>
            <person name="Tracey A."/>
            <person name="Quail M.A."/>
            <person name="Weir W."/>
            <person name="Wastling J.M."/>
            <person name="Hall N."/>
            <person name="Willadsen P."/>
            <person name="Lingelbach K."/>
            <person name="Shiels B."/>
            <person name="Tait A."/>
            <person name="Berriman M."/>
            <person name="Allred D.R."/>
            <person name="Pain A."/>
        </authorList>
    </citation>
    <scope>NUCLEOTIDE SEQUENCE</scope>
    <source>
        <strain evidence="11">1802A</strain>
    </source>
</reference>
<name>A0AAD9LEK0_BABDI</name>
<evidence type="ECO:0000313" key="11">
    <source>
        <dbReference type="EMBL" id="KAK1933425.1"/>
    </source>
</evidence>
<evidence type="ECO:0000256" key="7">
    <source>
        <dbReference type="ARBA" id="ARBA00023065"/>
    </source>
</evidence>
<evidence type="ECO:0000256" key="6">
    <source>
        <dbReference type="ARBA" id="ARBA00022946"/>
    </source>
</evidence>
<keyword evidence="3" id="KW-0813">Transport</keyword>
<dbReference type="InterPro" id="IPR001469">
    <property type="entry name" value="ATP_synth_F1_dsu/esu"/>
</dbReference>
<keyword evidence="8" id="KW-0496">Mitochondrion</keyword>
<dbReference type="Pfam" id="PF02823">
    <property type="entry name" value="ATP-synt_DE_N"/>
    <property type="match status" value="1"/>
</dbReference>
<comment type="subcellular location">
    <subcellularLocation>
        <location evidence="1">Mitochondrion inner membrane</location>
    </subcellularLocation>
</comment>
<comment type="caution">
    <text evidence="11">The sequence shown here is derived from an EMBL/GenBank/DDBJ whole genome shotgun (WGS) entry which is preliminary data.</text>
</comment>
<evidence type="ECO:0000256" key="3">
    <source>
        <dbReference type="ARBA" id="ARBA00022448"/>
    </source>
</evidence>
<reference evidence="11" key="2">
    <citation type="submission" date="2021-05" db="EMBL/GenBank/DDBJ databases">
        <authorList>
            <person name="Pain A."/>
        </authorList>
    </citation>
    <scope>NUCLEOTIDE SEQUENCE</scope>
    <source>
        <strain evidence="11">1802A</strain>
    </source>
</reference>
<dbReference type="AlphaFoldDB" id="A0AAD9LEK0"/>
<accession>A0AAD9LEK0</accession>
<dbReference type="CDD" id="cd12152">
    <property type="entry name" value="F1-ATPase_delta"/>
    <property type="match status" value="1"/>
</dbReference>